<dbReference type="SUPFAM" id="SSF53098">
    <property type="entry name" value="Ribonuclease H-like"/>
    <property type="match status" value="1"/>
</dbReference>
<dbReference type="InterPro" id="IPR036397">
    <property type="entry name" value="RNaseH_sf"/>
</dbReference>
<feature type="domain" description="Tf2-1-like SH3-like" evidence="1">
    <location>
        <begin position="196"/>
        <end position="253"/>
    </location>
</feature>
<dbReference type="EMBL" id="ASPP01047308">
    <property type="protein sequence ID" value="ETN98228.1"/>
    <property type="molecule type" value="Genomic_DNA"/>
</dbReference>
<organism evidence="2 3">
    <name type="scientific">Reticulomyxa filosa</name>
    <dbReference type="NCBI Taxonomy" id="46433"/>
    <lineage>
        <taxon>Eukaryota</taxon>
        <taxon>Sar</taxon>
        <taxon>Rhizaria</taxon>
        <taxon>Retaria</taxon>
        <taxon>Foraminifera</taxon>
        <taxon>Monothalamids</taxon>
        <taxon>Reticulomyxidae</taxon>
        <taxon>Reticulomyxa</taxon>
    </lineage>
</organism>
<sequence length="271" mass="31558">MLQSMFYLPNIKRKNIFKVWRNQHFPAIIPFQMVATGIVDHLPKTEDNYRYVMTMMDRFARYVEAVPLKIQLSKEIALTFVNKLIFRHFTLVIEKNLDFSQGDSWNSFIPAIVSSYNITPNRMILSSPHELVYGSRFILPIDIKMDHLRKNKIESQDMSVFKNILGKQLEYSTIPLYINRIRFENKNSRSHSFVIGDKVLLYVVDQRTGNNAKLQPKFVGPYEIIEQVGPSTVKIVSEKGFLKVIHVSKLKKFDAGTTNKEMKIETIYSSK</sequence>
<dbReference type="Gene3D" id="2.30.30.850">
    <property type="match status" value="1"/>
</dbReference>
<proteinExistence type="predicted"/>
<gene>
    <name evidence="2" type="ORF">RFI_39282</name>
</gene>
<comment type="caution">
    <text evidence="2">The sequence shown here is derived from an EMBL/GenBank/DDBJ whole genome shotgun (WGS) entry which is preliminary data.</text>
</comment>
<dbReference type="Gene3D" id="3.30.420.10">
    <property type="entry name" value="Ribonuclease H-like superfamily/Ribonuclease H"/>
    <property type="match status" value="1"/>
</dbReference>
<dbReference type="GO" id="GO:0003676">
    <property type="term" value="F:nucleic acid binding"/>
    <property type="evidence" value="ECO:0007669"/>
    <property type="project" value="InterPro"/>
</dbReference>
<name>X6L9L5_RETFI</name>
<dbReference type="InterPro" id="IPR012337">
    <property type="entry name" value="RNaseH-like_sf"/>
</dbReference>
<evidence type="ECO:0000259" key="1">
    <source>
        <dbReference type="Pfam" id="PF24626"/>
    </source>
</evidence>
<evidence type="ECO:0000313" key="3">
    <source>
        <dbReference type="Proteomes" id="UP000023152"/>
    </source>
</evidence>
<protein>
    <recommendedName>
        <fullName evidence="1">Tf2-1-like SH3-like domain-containing protein</fullName>
    </recommendedName>
</protein>
<dbReference type="AlphaFoldDB" id="X6L9L5"/>
<reference evidence="2 3" key="1">
    <citation type="journal article" date="2013" name="Curr. Biol.">
        <title>The Genome of the Foraminiferan Reticulomyxa filosa.</title>
        <authorList>
            <person name="Glockner G."/>
            <person name="Hulsmann N."/>
            <person name="Schleicher M."/>
            <person name="Noegel A.A."/>
            <person name="Eichinger L."/>
            <person name="Gallinger C."/>
            <person name="Pawlowski J."/>
            <person name="Sierra R."/>
            <person name="Euteneuer U."/>
            <person name="Pillet L."/>
            <person name="Moustafa A."/>
            <person name="Platzer M."/>
            <person name="Groth M."/>
            <person name="Szafranski K."/>
            <person name="Schliwa M."/>
        </authorList>
    </citation>
    <scope>NUCLEOTIDE SEQUENCE [LARGE SCALE GENOMIC DNA]</scope>
</reference>
<evidence type="ECO:0000313" key="2">
    <source>
        <dbReference type="EMBL" id="ETN98228.1"/>
    </source>
</evidence>
<accession>X6L9L5</accession>
<dbReference type="Proteomes" id="UP000023152">
    <property type="component" value="Unassembled WGS sequence"/>
</dbReference>
<dbReference type="Pfam" id="PF24626">
    <property type="entry name" value="SH3_Tf2-1"/>
    <property type="match status" value="1"/>
</dbReference>
<dbReference type="OrthoDB" id="1738613at2759"/>
<dbReference type="InterPro" id="IPR056924">
    <property type="entry name" value="SH3_Tf2-1"/>
</dbReference>
<keyword evidence="3" id="KW-1185">Reference proteome</keyword>